<accession>A0A0S7WQ62</accession>
<evidence type="ECO:0008006" key="3">
    <source>
        <dbReference type="Google" id="ProtNLM"/>
    </source>
</evidence>
<evidence type="ECO:0000313" key="2">
    <source>
        <dbReference type="Proteomes" id="UP000052008"/>
    </source>
</evidence>
<dbReference type="EMBL" id="LIZS01000067">
    <property type="protein sequence ID" value="KPJ52278.1"/>
    <property type="molecule type" value="Genomic_DNA"/>
</dbReference>
<name>A0A0S7WQ62_UNCT6</name>
<dbReference type="Proteomes" id="UP000052008">
    <property type="component" value="Unassembled WGS sequence"/>
</dbReference>
<protein>
    <recommendedName>
        <fullName evidence="3">GIY-YIG domain-containing protein</fullName>
    </recommendedName>
</protein>
<comment type="caution">
    <text evidence="1">The sequence shown here is derived from an EMBL/GenBank/DDBJ whole genome shotgun (WGS) entry which is preliminary data.</text>
</comment>
<proteinExistence type="predicted"/>
<dbReference type="AlphaFoldDB" id="A0A0S7WQ62"/>
<organism evidence="1 2">
    <name type="scientific">candidate division TA06 bacterium DG_24</name>
    <dbReference type="NCBI Taxonomy" id="1703770"/>
    <lineage>
        <taxon>Bacteria</taxon>
        <taxon>Bacteria division TA06</taxon>
    </lineage>
</organism>
<gene>
    <name evidence="1" type="ORF">AMJ39_08235</name>
</gene>
<evidence type="ECO:0000313" key="1">
    <source>
        <dbReference type="EMBL" id="KPJ52278.1"/>
    </source>
</evidence>
<sequence length="111" mass="12680">MAKIGTVTFTGQSGTKYEFAAYPWGTAFKDDYAAVYFVTERYKEAKGGFSHRHIYVGETEELGIRFENHHKAECFEEESANCICVYGEDDEDERLAIEQDLLAKYDPPCND</sequence>
<reference evidence="1 2" key="1">
    <citation type="journal article" date="2015" name="Microbiome">
        <title>Genomic resolution of linkages in carbon, nitrogen, and sulfur cycling among widespread estuary sediment bacteria.</title>
        <authorList>
            <person name="Baker B.J."/>
            <person name="Lazar C.S."/>
            <person name="Teske A.P."/>
            <person name="Dick G.J."/>
        </authorList>
    </citation>
    <scope>NUCLEOTIDE SEQUENCE [LARGE SCALE GENOMIC DNA]</scope>
    <source>
        <strain evidence="1">DG_24</strain>
    </source>
</reference>